<comment type="caution">
    <text evidence="2">The sequence shown here is derived from an EMBL/GenBank/DDBJ whole genome shotgun (WGS) entry which is preliminary data.</text>
</comment>
<dbReference type="Proteomes" id="UP000541610">
    <property type="component" value="Unassembled WGS sequence"/>
</dbReference>
<sequence>MLQSLASFPHKEPARGRLRRNKQRSPVSQTDPLAFINDDAEDDFQCRYVETLRNRFVFGTATGKANNCLIDSLYQLAVVNNLSVERKSSTSDLFSDVRMELVHTYGAPEKDFLQHGLHGMPIMDILWNRMGSKKTRPPIAITAHSRQDVVCLPNRASYTNEDLLGLAGEIVFEDNYYTTLHLFNFNNTHYVPLIPK</sequence>
<feature type="region of interest" description="Disordered" evidence="1">
    <location>
        <begin position="1"/>
        <end position="32"/>
    </location>
</feature>
<accession>A0A7J6NG02</accession>
<name>A0A7J6NG02_PEROL</name>
<evidence type="ECO:0000313" key="2">
    <source>
        <dbReference type="EMBL" id="KAF4682377.1"/>
    </source>
</evidence>
<proteinExistence type="predicted"/>
<dbReference type="AlphaFoldDB" id="A0A7J6NG02"/>
<gene>
    <name evidence="2" type="ORF">FOZ60_010644</name>
</gene>
<protein>
    <submittedName>
        <fullName evidence="2">Uncharacterized protein</fullName>
    </submittedName>
</protein>
<evidence type="ECO:0000313" key="3">
    <source>
        <dbReference type="Proteomes" id="UP000541610"/>
    </source>
</evidence>
<evidence type="ECO:0000256" key="1">
    <source>
        <dbReference type="SAM" id="MobiDB-lite"/>
    </source>
</evidence>
<dbReference type="EMBL" id="JABANP010000436">
    <property type="protein sequence ID" value="KAF4682377.1"/>
    <property type="molecule type" value="Genomic_DNA"/>
</dbReference>
<organism evidence="2 3">
    <name type="scientific">Perkinsus olseni</name>
    <name type="common">Perkinsus atlanticus</name>
    <dbReference type="NCBI Taxonomy" id="32597"/>
    <lineage>
        <taxon>Eukaryota</taxon>
        <taxon>Sar</taxon>
        <taxon>Alveolata</taxon>
        <taxon>Perkinsozoa</taxon>
        <taxon>Perkinsea</taxon>
        <taxon>Perkinsida</taxon>
        <taxon>Perkinsidae</taxon>
        <taxon>Perkinsus</taxon>
    </lineage>
</organism>
<reference evidence="2 3" key="1">
    <citation type="submission" date="2020-04" db="EMBL/GenBank/DDBJ databases">
        <title>Perkinsus olseni comparative genomics.</title>
        <authorList>
            <person name="Bogema D.R."/>
        </authorList>
    </citation>
    <scope>NUCLEOTIDE SEQUENCE [LARGE SCALE GENOMIC DNA]</scope>
    <source>
        <strain evidence="2">00978-12</strain>
    </source>
</reference>